<accession>A0AC34QD67</accession>
<name>A0AC34QD67_9BILA</name>
<organism evidence="1 2">
    <name type="scientific">Panagrolaimus sp. JU765</name>
    <dbReference type="NCBI Taxonomy" id="591449"/>
    <lineage>
        <taxon>Eukaryota</taxon>
        <taxon>Metazoa</taxon>
        <taxon>Ecdysozoa</taxon>
        <taxon>Nematoda</taxon>
        <taxon>Chromadorea</taxon>
        <taxon>Rhabditida</taxon>
        <taxon>Tylenchina</taxon>
        <taxon>Panagrolaimomorpha</taxon>
        <taxon>Panagrolaimoidea</taxon>
        <taxon>Panagrolaimidae</taxon>
        <taxon>Panagrolaimus</taxon>
    </lineage>
</organism>
<proteinExistence type="predicted"/>
<evidence type="ECO:0000313" key="1">
    <source>
        <dbReference type="Proteomes" id="UP000887576"/>
    </source>
</evidence>
<dbReference type="Proteomes" id="UP000887576">
    <property type="component" value="Unplaced"/>
</dbReference>
<sequence length="105" mass="11123">MASIGCRNADYCLRSFGTINGQNGSSFASCVTRANFNTTCQNYPACLATKSSNSDFTTCCCKTDLCNDDSFAGDSSPLPTTTESSAQKLATNSAFAFIALFFIFA</sequence>
<evidence type="ECO:0000313" key="2">
    <source>
        <dbReference type="WBParaSite" id="JU765_v2.g15353.t1"/>
    </source>
</evidence>
<reference evidence="2" key="1">
    <citation type="submission" date="2022-11" db="UniProtKB">
        <authorList>
            <consortium name="WormBaseParasite"/>
        </authorList>
    </citation>
    <scope>IDENTIFICATION</scope>
</reference>
<dbReference type="WBParaSite" id="JU765_v2.g15353.t1">
    <property type="protein sequence ID" value="JU765_v2.g15353.t1"/>
    <property type="gene ID" value="JU765_v2.g15353"/>
</dbReference>
<protein>
    <submittedName>
        <fullName evidence="2">Uncharacterized protein</fullName>
    </submittedName>
</protein>